<feature type="domain" description="GspL cytoplasmic actin-ATPase-like" evidence="11">
    <location>
        <begin position="44"/>
        <end position="267"/>
    </location>
</feature>
<dbReference type="PIRSF" id="PIRSF015761">
    <property type="entry name" value="Protein_L"/>
    <property type="match status" value="1"/>
</dbReference>
<evidence type="ECO:0000256" key="3">
    <source>
        <dbReference type="ARBA" id="ARBA00022448"/>
    </source>
</evidence>
<sequence>MSYRLFVRPVPPYADPDQSPDAQLFSWVLQDASGDAQARGTADTREHIEQTLAQNALEKVLLIGLIPGDEAVFCLADIPAKQTRFIQQALPYAVEEQIAQDIDSVHLALGPHTPEGYRVAAIDREQMARWRQLFSGWYHARLEAVYPDASLLPAAESGWVICLDAESALLQSQRGEWLRMQADNLPLLAVTLAAPSSDEVVAEIPVQLYGTEADLDASQALVSELSGTTGLLRIEKKPLEFSVTEFLAWSYHHHLSQPINLCQGAFAFKAEGSSPLKPWKPLIAVASLWFVIQMGLEIGMGIYQQQQAEQLESQAMAVYRNAFPSDRRTHAGNVRRVIEGQLRVAGSQGSDVDFITLMKYTGDQYGRLQNPGAVTFNSINYSRSRGELVVDIRADSYDRLSRLRNGLASEGLQAQIGSVVNESSGARGRLTVSGG</sequence>
<evidence type="ECO:0000313" key="13">
    <source>
        <dbReference type="EMBL" id="HAC26825.1"/>
    </source>
</evidence>
<dbReference type="Gene3D" id="3.30.420.380">
    <property type="match status" value="1"/>
</dbReference>
<keyword evidence="4" id="KW-1003">Cell membrane</keyword>
<accession>A0A350RV60</accession>
<evidence type="ECO:0000256" key="5">
    <source>
        <dbReference type="ARBA" id="ARBA00022519"/>
    </source>
</evidence>
<dbReference type="Pfam" id="PF05134">
    <property type="entry name" value="T2SSL"/>
    <property type="match status" value="1"/>
</dbReference>
<evidence type="ECO:0000313" key="14">
    <source>
        <dbReference type="Proteomes" id="UP000261325"/>
    </source>
</evidence>
<keyword evidence="3 10" id="KW-0813">Transport</keyword>
<evidence type="ECO:0000256" key="10">
    <source>
        <dbReference type="PIRNR" id="PIRNR015761"/>
    </source>
</evidence>
<dbReference type="CDD" id="cd24017">
    <property type="entry name" value="ASKHA_T2SSL_N"/>
    <property type="match status" value="1"/>
</dbReference>
<dbReference type="InterPro" id="IPR007812">
    <property type="entry name" value="T2SS_protein-GspL"/>
</dbReference>
<evidence type="ECO:0000256" key="1">
    <source>
        <dbReference type="ARBA" id="ARBA00004377"/>
    </source>
</evidence>
<reference evidence="13 14" key="1">
    <citation type="journal article" date="2018" name="Nat. Biotechnol.">
        <title>A standardized bacterial taxonomy based on genome phylogeny substantially revises the tree of life.</title>
        <authorList>
            <person name="Parks D.H."/>
            <person name="Chuvochina M."/>
            <person name="Waite D.W."/>
            <person name="Rinke C."/>
            <person name="Skarshewski A."/>
            <person name="Chaumeil P.A."/>
            <person name="Hugenholtz P."/>
        </authorList>
    </citation>
    <scope>NUCLEOTIDE SEQUENCE [LARGE SCALE GENOMIC DNA]</scope>
    <source>
        <strain evidence="13">UBA9049</strain>
    </source>
</reference>
<organism evidence="13 14">
    <name type="scientific">Marinobacter nauticus</name>
    <name type="common">Marinobacter hydrocarbonoclasticus</name>
    <name type="synonym">Marinobacter aquaeolei</name>
    <dbReference type="NCBI Taxonomy" id="2743"/>
    <lineage>
        <taxon>Bacteria</taxon>
        <taxon>Pseudomonadati</taxon>
        <taxon>Pseudomonadota</taxon>
        <taxon>Gammaproteobacteria</taxon>
        <taxon>Pseudomonadales</taxon>
        <taxon>Marinobacteraceae</taxon>
        <taxon>Marinobacter</taxon>
    </lineage>
</organism>
<evidence type="ECO:0000256" key="2">
    <source>
        <dbReference type="ARBA" id="ARBA00005318"/>
    </source>
</evidence>
<evidence type="ECO:0000256" key="8">
    <source>
        <dbReference type="ARBA" id="ARBA00022989"/>
    </source>
</evidence>
<dbReference type="SUPFAM" id="SSF53067">
    <property type="entry name" value="Actin-like ATPase domain"/>
    <property type="match status" value="1"/>
</dbReference>
<keyword evidence="8" id="KW-1133">Transmembrane helix</keyword>
<dbReference type="OMA" id="HFAILHQ"/>
<dbReference type="InterPro" id="IPR024230">
    <property type="entry name" value="GspL_cyto_dom"/>
</dbReference>
<comment type="subcellular location">
    <subcellularLocation>
        <location evidence="1">Cell inner membrane</location>
        <topology evidence="1">Single-pass membrane protein</topology>
    </subcellularLocation>
</comment>
<dbReference type="GO" id="GO:0005886">
    <property type="term" value="C:plasma membrane"/>
    <property type="evidence" value="ECO:0007669"/>
    <property type="project" value="UniProtKB-SubCell"/>
</dbReference>
<dbReference type="EMBL" id="DLYI01000038">
    <property type="protein sequence ID" value="HAC26825.1"/>
    <property type="molecule type" value="Genomic_DNA"/>
</dbReference>
<evidence type="ECO:0000259" key="12">
    <source>
        <dbReference type="Pfam" id="PF12693"/>
    </source>
</evidence>
<dbReference type="Gene3D" id="3.30.1360.100">
    <property type="entry name" value="General secretion pathway protein M, EpsM"/>
    <property type="match status" value="1"/>
</dbReference>
<dbReference type="Proteomes" id="UP000261325">
    <property type="component" value="Unassembled WGS sequence"/>
</dbReference>
<dbReference type="InterPro" id="IPR025691">
    <property type="entry name" value="GspL_pp_dom"/>
</dbReference>
<keyword evidence="7 10" id="KW-0653">Protein transport</keyword>
<dbReference type="RefSeq" id="WP_011784848.1">
    <property type="nucleotide sequence ID" value="NZ_CAXEXJ010000111.1"/>
</dbReference>
<comment type="caution">
    <text evidence="13">The sequence shown here is derived from an EMBL/GenBank/DDBJ whole genome shotgun (WGS) entry which is preliminary data.</text>
</comment>
<keyword evidence="5" id="KW-0997">Cell inner membrane</keyword>
<dbReference type="GO" id="GO:0009276">
    <property type="term" value="C:Gram-negative-bacterium-type cell wall"/>
    <property type="evidence" value="ECO:0007669"/>
    <property type="project" value="InterPro"/>
</dbReference>
<gene>
    <name evidence="13" type="primary">gspL</name>
    <name evidence="13" type="ORF">DCF82_03225</name>
</gene>
<evidence type="ECO:0000256" key="9">
    <source>
        <dbReference type="ARBA" id="ARBA00023136"/>
    </source>
</evidence>
<name>A0A350RV60_MARNT</name>
<keyword evidence="6" id="KW-0812">Transmembrane</keyword>
<dbReference type="InterPro" id="IPR043129">
    <property type="entry name" value="ATPase_NBD"/>
</dbReference>
<evidence type="ECO:0000256" key="7">
    <source>
        <dbReference type="ARBA" id="ARBA00022927"/>
    </source>
</evidence>
<evidence type="ECO:0000256" key="6">
    <source>
        <dbReference type="ARBA" id="ARBA00022692"/>
    </source>
</evidence>
<keyword evidence="9" id="KW-0472">Membrane</keyword>
<evidence type="ECO:0000256" key="4">
    <source>
        <dbReference type="ARBA" id="ARBA00022475"/>
    </source>
</evidence>
<dbReference type="Pfam" id="PF12693">
    <property type="entry name" value="GspL_C"/>
    <property type="match status" value="1"/>
</dbReference>
<comment type="similarity">
    <text evidence="2 10">Belongs to the GSP L family.</text>
</comment>
<dbReference type="NCBIfam" id="TIGR01709">
    <property type="entry name" value="typeII_sec_gspL"/>
    <property type="match status" value="1"/>
</dbReference>
<proteinExistence type="inferred from homology"/>
<evidence type="ECO:0000259" key="11">
    <source>
        <dbReference type="Pfam" id="PF05134"/>
    </source>
</evidence>
<comment type="function">
    <text evidence="10">Inner membrane component of the type II secretion system required for the energy-dependent secretion of extracellular factors such as proteases and toxins from the periplasm.</text>
</comment>
<dbReference type="GO" id="GO:0015628">
    <property type="term" value="P:protein secretion by the type II secretion system"/>
    <property type="evidence" value="ECO:0007669"/>
    <property type="project" value="InterPro"/>
</dbReference>
<protein>
    <recommendedName>
        <fullName evidence="10">Type II secretion system protein L</fullName>
        <shortName evidence="10">T2SS protein L</shortName>
    </recommendedName>
</protein>
<feature type="domain" description="GspL periplasmic" evidence="12">
    <location>
        <begin position="276"/>
        <end position="432"/>
    </location>
</feature>
<dbReference type="AlphaFoldDB" id="A0A350RV60"/>
<dbReference type="GO" id="GO:0015627">
    <property type="term" value="C:type II protein secretion system complex"/>
    <property type="evidence" value="ECO:0007669"/>
    <property type="project" value="InterPro"/>
</dbReference>